<dbReference type="PANTHER" id="PTHR44998:SF1">
    <property type="entry name" value="UDP-N-ACETYLGLUCOSAMINE--PEPTIDE N-ACETYLGLUCOSAMINYLTRANSFERASE 110 KDA SUBUNIT"/>
    <property type="match status" value="1"/>
</dbReference>
<dbReference type="InterPro" id="IPR019734">
    <property type="entry name" value="TPR_rpt"/>
</dbReference>
<sequence length="605" mass="65758">MFGVPALLLGLAEGAFRLAGYGHPTSFFVASPHHEGALIENRKFAWRFLPPTLARASQPTLIRREKAPGTIRVFVFGESAVEGDPEPAFGMPRLLEVLLEGRFPGRDFEVVNAAVTAINSHAILPIARECAGLDGDFWVLYIGHNEVMGPFGAGTVFGQKTPPLAALRLGLGLKQLRLGQWIASLINSTEGADGTKWKGMGMFLDQQLRATDPQLNWVYASYKKNLLDILAAGRRAGVRILISSAASNLRDSAPFASLDAGKSESAVGQFQMARSLDLAGKTGEARRHYIRARDLDALRFRADSKLNAITQALGQAESDSGTYIDAQAALDEQSPSGIAGRETFYEHVHFTFEGNHRLATLFAKGIALQLASGGDKPGGPWLTADECAVRLAYTDWDRAVVLASIIRRLQQPPFNHRFNSDEALGQLQAESQLVAKRLDRSAALAVYDNALKVRPNDWRMQQRRGLLLSSAGRHNEGVDSLKRAVQATSWSRILHYQLGAMQNKARQFDDAAVSLGRALELQPDFPEAAAELARANAGIQYRLGEKEKADGNTAGALGHYTRATQLDAGFAEAHFQIGVCRVETGRIAEATASFERAVALKPNLP</sequence>
<protein>
    <submittedName>
        <fullName evidence="1">Uncharacterized protein</fullName>
    </submittedName>
</protein>
<gene>
    <name evidence="1" type="ORF">METZ01_LOCUS177437</name>
</gene>
<organism evidence="1">
    <name type="scientific">marine metagenome</name>
    <dbReference type="NCBI Taxonomy" id="408172"/>
    <lineage>
        <taxon>unclassified sequences</taxon>
        <taxon>metagenomes</taxon>
        <taxon>ecological metagenomes</taxon>
    </lineage>
</organism>
<feature type="non-terminal residue" evidence="1">
    <location>
        <position position="605"/>
    </location>
</feature>
<reference evidence="1" key="1">
    <citation type="submission" date="2018-05" db="EMBL/GenBank/DDBJ databases">
        <authorList>
            <person name="Lanie J.A."/>
            <person name="Ng W.-L."/>
            <person name="Kazmierczak K.M."/>
            <person name="Andrzejewski T.M."/>
            <person name="Davidsen T.M."/>
            <person name="Wayne K.J."/>
            <person name="Tettelin H."/>
            <person name="Glass J.I."/>
            <person name="Rusch D."/>
            <person name="Podicherti R."/>
            <person name="Tsui H.-C.T."/>
            <person name="Winkler M.E."/>
        </authorList>
    </citation>
    <scope>NUCLEOTIDE SEQUENCE</scope>
</reference>
<dbReference type="EMBL" id="UINC01034164">
    <property type="protein sequence ID" value="SVB24583.1"/>
    <property type="molecule type" value="Genomic_DNA"/>
</dbReference>
<dbReference type="Gene3D" id="1.25.40.10">
    <property type="entry name" value="Tetratricopeptide repeat domain"/>
    <property type="match status" value="2"/>
</dbReference>
<dbReference type="AlphaFoldDB" id="A0A382CGT3"/>
<proteinExistence type="predicted"/>
<dbReference type="Gene3D" id="3.40.50.1110">
    <property type="entry name" value="SGNH hydrolase"/>
    <property type="match status" value="1"/>
</dbReference>
<evidence type="ECO:0000313" key="1">
    <source>
        <dbReference type="EMBL" id="SVB24583.1"/>
    </source>
</evidence>
<dbReference type="SUPFAM" id="SSF52266">
    <property type="entry name" value="SGNH hydrolase"/>
    <property type="match status" value="1"/>
</dbReference>
<dbReference type="PROSITE" id="PS50005">
    <property type="entry name" value="TPR"/>
    <property type="match status" value="2"/>
</dbReference>
<dbReference type="Pfam" id="PF13432">
    <property type="entry name" value="TPR_16"/>
    <property type="match status" value="2"/>
</dbReference>
<dbReference type="InterPro" id="IPR011990">
    <property type="entry name" value="TPR-like_helical_dom_sf"/>
</dbReference>
<dbReference type="PANTHER" id="PTHR44998">
    <property type="match status" value="1"/>
</dbReference>
<name>A0A382CGT3_9ZZZZ</name>
<dbReference type="SMART" id="SM00028">
    <property type="entry name" value="TPR"/>
    <property type="match status" value="4"/>
</dbReference>
<dbReference type="SUPFAM" id="SSF48452">
    <property type="entry name" value="TPR-like"/>
    <property type="match status" value="1"/>
</dbReference>
<dbReference type="InterPro" id="IPR036514">
    <property type="entry name" value="SGNH_hydro_sf"/>
</dbReference>
<accession>A0A382CGT3</accession>